<accession>A0AAV7J648</accession>
<dbReference type="EMBL" id="JAHXZJ010000001">
    <property type="protein sequence ID" value="KAH0567247.1"/>
    <property type="molecule type" value="Genomic_DNA"/>
</dbReference>
<name>A0AAV7J648_COTGL</name>
<proteinExistence type="predicted"/>
<reference evidence="1 2" key="1">
    <citation type="journal article" date="2021" name="J. Hered.">
        <title>A chromosome-level genome assembly of the parasitoid wasp, Cotesia glomerata (Hymenoptera: Braconidae).</title>
        <authorList>
            <person name="Pinto B.J."/>
            <person name="Weis J.J."/>
            <person name="Gamble T."/>
            <person name="Ode P.J."/>
            <person name="Paul R."/>
            <person name="Zaspel J.M."/>
        </authorList>
    </citation>
    <scope>NUCLEOTIDE SEQUENCE [LARGE SCALE GENOMIC DNA]</scope>
    <source>
        <strain evidence="1">CgM1</strain>
    </source>
</reference>
<keyword evidence="2" id="KW-1185">Reference proteome</keyword>
<protein>
    <submittedName>
        <fullName evidence="1">Uncharacterized protein</fullName>
    </submittedName>
</protein>
<dbReference type="Proteomes" id="UP000826195">
    <property type="component" value="Unassembled WGS sequence"/>
</dbReference>
<evidence type="ECO:0000313" key="1">
    <source>
        <dbReference type="EMBL" id="KAH0567247.1"/>
    </source>
</evidence>
<comment type="caution">
    <text evidence="1">The sequence shown here is derived from an EMBL/GenBank/DDBJ whole genome shotgun (WGS) entry which is preliminary data.</text>
</comment>
<evidence type="ECO:0000313" key="2">
    <source>
        <dbReference type="Proteomes" id="UP000826195"/>
    </source>
</evidence>
<sequence>MGSTVDRLQKLVSRLQTTVEDINPSEFLHRASWGTTNDRWEQRPSERASHVICDEPLPAAIQPRRTATTQNRTHINQFKVCPRSLRSLICFKGFEGQVPYTTLYLPPPSHYLGPANPQIETIAGW</sequence>
<organism evidence="1 2">
    <name type="scientific">Cotesia glomerata</name>
    <name type="common">Lepidopteran parasitic wasp</name>
    <name type="synonym">Apanteles glomeratus</name>
    <dbReference type="NCBI Taxonomy" id="32391"/>
    <lineage>
        <taxon>Eukaryota</taxon>
        <taxon>Metazoa</taxon>
        <taxon>Ecdysozoa</taxon>
        <taxon>Arthropoda</taxon>
        <taxon>Hexapoda</taxon>
        <taxon>Insecta</taxon>
        <taxon>Pterygota</taxon>
        <taxon>Neoptera</taxon>
        <taxon>Endopterygota</taxon>
        <taxon>Hymenoptera</taxon>
        <taxon>Apocrita</taxon>
        <taxon>Ichneumonoidea</taxon>
        <taxon>Braconidae</taxon>
        <taxon>Microgastrinae</taxon>
        <taxon>Cotesia</taxon>
    </lineage>
</organism>
<gene>
    <name evidence="1" type="ORF">KQX54_007853</name>
</gene>
<dbReference type="AlphaFoldDB" id="A0AAV7J648"/>